<name>A0A429GL67_9CREN</name>
<accession>A0A429GL67</accession>
<sequence length="148" mass="16528">MKNVAIGSDDHYPVVDFIVEELKRRGFDLIKVGFLREGKPYPWQKVGFEVGELVAKGEALFGVVICYTGTGVCIAANKVKGIRAALCFDSQTARGARMWNDANVLAISGRFTSNEVAREIIDAWLSVEKPDPSEIENIEELKRMERYS</sequence>
<dbReference type="OrthoDB" id="30592at2157"/>
<dbReference type="GO" id="GO:0004751">
    <property type="term" value="F:ribose-5-phosphate isomerase activity"/>
    <property type="evidence" value="ECO:0007669"/>
    <property type="project" value="TreeGrafter"/>
</dbReference>
<dbReference type="PIRSF" id="PIRSF005384">
    <property type="entry name" value="RpiB_LacA_B"/>
    <property type="match status" value="1"/>
</dbReference>
<keyword evidence="1" id="KW-0413">Isomerase</keyword>
<dbReference type="Pfam" id="PF02502">
    <property type="entry name" value="LacAB_rpiB"/>
    <property type="match status" value="1"/>
</dbReference>
<dbReference type="SUPFAM" id="SSF89623">
    <property type="entry name" value="Ribose/Galactose isomerase RpiB/AlsB"/>
    <property type="match status" value="1"/>
</dbReference>
<dbReference type="PANTHER" id="PTHR30345:SF2">
    <property type="entry name" value="SUGAR-PHOSPHATE ISOMERASE, RPIB_LACA_LACB FAMILY"/>
    <property type="match status" value="1"/>
</dbReference>
<dbReference type="InterPro" id="IPR003500">
    <property type="entry name" value="RpiB_LacA_LacB"/>
</dbReference>
<dbReference type="Proteomes" id="UP000277582">
    <property type="component" value="Unassembled WGS sequence"/>
</dbReference>
<dbReference type="EMBL" id="RCOS01000089">
    <property type="protein sequence ID" value="RSN74580.1"/>
    <property type="molecule type" value="Genomic_DNA"/>
</dbReference>
<evidence type="ECO:0000313" key="1">
    <source>
        <dbReference type="EMBL" id="RSN74580.1"/>
    </source>
</evidence>
<proteinExistence type="predicted"/>
<dbReference type="GO" id="GO:0019316">
    <property type="term" value="P:D-allose catabolic process"/>
    <property type="evidence" value="ECO:0007669"/>
    <property type="project" value="TreeGrafter"/>
</dbReference>
<dbReference type="InterPro" id="IPR036569">
    <property type="entry name" value="RpiB_LacA_LacB_sf"/>
</dbReference>
<dbReference type="AlphaFoldDB" id="A0A429GL67"/>
<evidence type="ECO:0000313" key="2">
    <source>
        <dbReference type="Proteomes" id="UP000277582"/>
    </source>
</evidence>
<reference evidence="1 2" key="1">
    <citation type="submission" date="2018-10" db="EMBL/GenBank/DDBJ databases">
        <title>Co-occurring genomic capacity for anaerobic methane metabolism and dissimilatory sulfite reduction discovered in the Korarchaeota.</title>
        <authorList>
            <person name="Mckay L.J."/>
            <person name="Dlakic M."/>
            <person name="Fields M.W."/>
            <person name="Delmont T.O."/>
            <person name="Eren A.M."/>
            <person name="Jay Z.J."/>
            <person name="Klingelsmith K.B."/>
            <person name="Rusch D.B."/>
            <person name="Inskeep W.P."/>
        </authorList>
    </citation>
    <scope>NUCLEOTIDE SEQUENCE [LARGE SCALE GENOMIC DNA]</scope>
    <source>
        <strain evidence="1 2">MDKW</strain>
    </source>
</reference>
<protein>
    <submittedName>
        <fullName evidence="1">RpiB/LacA/LacB family sugar-phosphate isomerase</fullName>
    </submittedName>
</protein>
<dbReference type="RefSeq" id="WP_125671454.1">
    <property type="nucleotide sequence ID" value="NZ_RCOS01000089.1"/>
</dbReference>
<dbReference type="PANTHER" id="PTHR30345">
    <property type="entry name" value="RIBOSE-5-PHOSPHATE ISOMERASE B"/>
    <property type="match status" value="1"/>
</dbReference>
<dbReference type="NCBIfam" id="TIGR00689">
    <property type="entry name" value="rpiB_lacA_lacB"/>
    <property type="match status" value="1"/>
</dbReference>
<comment type="caution">
    <text evidence="1">The sequence shown here is derived from an EMBL/GenBank/DDBJ whole genome shotgun (WGS) entry which is preliminary data.</text>
</comment>
<dbReference type="GO" id="GO:0009052">
    <property type="term" value="P:pentose-phosphate shunt, non-oxidative branch"/>
    <property type="evidence" value="ECO:0007669"/>
    <property type="project" value="TreeGrafter"/>
</dbReference>
<gene>
    <name evidence="1" type="ORF">D6D85_07835</name>
</gene>
<organism evidence="1 2">
    <name type="scientific">Candidatus Methanodesulfokora washburnensis</name>
    <dbReference type="NCBI Taxonomy" id="2478471"/>
    <lineage>
        <taxon>Archaea</taxon>
        <taxon>Thermoproteota</taxon>
        <taxon>Candidatus Korarchaeia</taxon>
        <taxon>Candidatus Korarchaeia incertae sedis</taxon>
        <taxon>Candidatus Methanodesulfokora</taxon>
    </lineage>
</organism>
<dbReference type="Gene3D" id="3.40.1400.10">
    <property type="entry name" value="Sugar-phosphate isomerase, RpiB/LacA/LacB"/>
    <property type="match status" value="1"/>
</dbReference>
<keyword evidence="2" id="KW-1185">Reference proteome</keyword>